<evidence type="ECO:0008006" key="4">
    <source>
        <dbReference type="Google" id="ProtNLM"/>
    </source>
</evidence>
<accession>A0A852VKF5</accession>
<evidence type="ECO:0000256" key="1">
    <source>
        <dbReference type="SAM" id="Phobius"/>
    </source>
</evidence>
<gene>
    <name evidence="2" type="ORF">HDF08_002697</name>
</gene>
<feature type="transmembrane region" description="Helical" evidence="1">
    <location>
        <begin position="202"/>
        <end position="231"/>
    </location>
</feature>
<reference evidence="2 3" key="1">
    <citation type="submission" date="2020-07" db="EMBL/GenBank/DDBJ databases">
        <title>Genomic Encyclopedia of Type Strains, Phase IV (KMG-V): Genome sequencing to study the core and pangenomes of soil and plant-associated prokaryotes.</title>
        <authorList>
            <person name="Whitman W."/>
        </authorList>
    </citation>
    <scope>NUCLEOTIDE SEQUENCE [LARGE SCALE GENOMIC DNA]</scope>
    <source>
        <strain evidence="2 3">M8UP22</strain>
    </source>
</reference>
<feature type="transmembrane region" description="Helical" evidence="1">
    <location>
        <begin position="106"/>
        <end position="126"/>
    </location>
</feature>
<proteinExistence type="predicted"/>
<comment type="caution">
    <text evidence="2">The sequence shown here is derived from an EMBL/GenBank/DDBJ whole genome shotgun (WGS) entry which is preliminary data.</text>
</comment>
<feature type="transmembrane region" description="Helical" evidence="1">
    <location>
        <begin position="146"/>
        <end position="165"/>
    </location>
</feature>
<dbReference type="AlphaFoldDB" id="A0A852VKF5"/>
<evidence type="ECO:0000313" key="3">
    <source>
        <dbReference type="Proteomes" id="UP000564385"/>
    </source>
</evidence>
<protein>
    <recommendedName>
        <fullName evidence="4">Glycosyltransferase RgtA/B/C/D-like domain-containing protein</fullName>
    </recommendedName>
</protein>
<feature type="transmembrane region" description="Helical" evidence="1">
    <location>
        <begin position="399"/>
        <end position="428"/>
    </location>
</feature>
<feature type="transmembrane region" description="Helical" evidence="1">
    <location>
        <begin position="238"/>
        <end position="260"/>
    </location>
</feature>
<dbReference type="Proteomes" id="UP000564385">
    <property type="component" value="Unassembled WGS sequence"/>
</dbReference>
<keyword evidence="1" id="KW-1133">Transmembrane helix</keyword>
<feature type="transmembrane region" description="Helical" evidence="1">
    <location>
        <begin position="360"/>
        <end position="379"/>
    </location>
</feature>
<keyword evidence="1" id="KW-0472">Membrane</keyword>
<sequence length="596" mass="65489">MTLDTVQVGSDGLEVRRSNAILKWRYLSLHFFVGATVMLAGAVEGRYGRLELSGDDISYLDVANMIRAGDWRAALNPLWSIGYPLLLSVVRRLFSSTLHGEMTAIFWLNLTIYFVTWIGFLWLLSLMSRAVQGELSSDGDARMSPFLLISAACVFVTVQTGVGRVSTIGPDLLVACLFFFTSGFALKVYSRPTVGNTALWGVVLGLGFLSKAIFLTLSGIFFLVAIVFMGWHRSVAPLLRTVVVLLLFVVPYGVGLSWALGRPTLGEAGALNYAFHVNHLKHWMGWQGGPKEFGSPIHPVEMLSAHPPVFAFGEPFHVTYPPQFNIVYWYEGYRQFFDFKNSTRALVENARALKYVFQEIIPVALVVALSFCVAFWPRAGERAGARRSLNPWRLYLPSLLGIFAFLLVHIEGRYVAGFLCVLGMAPFLRLDGWRGGLGSGVRATALVLLLVATLFNSAERLRGAVRLAAAGTDMQSGGQWAVAEYLRGLGLKAGDRVASVSPGNDIRCTWAYAARLHIVAAIGNDAYDPQNQVQDVHLFFDTPSIQAEVLEVFRRQGAVAVVATEIPFDVSSPGWQRVPGSRAWVLLLEPSASASR</sequence>
<dbReference type="EMBL" id="JACCCU010000002">
    <property type="protein sequence ID" value="NYF90595.1"/>
    <property type="molecule type" value="Genomic_DNA"/>
</dbReference>
<evidence type="ECO:0000313" key="2">
    <source>
        <dbReference type="EMBL" id="NYF90595.1"/>
    </source>
</evidence>
<organism evidence="2 3">
    <name type="scientific">Tunturiibacter lichenicola</name>
    <dbReference type="NCBI Taxonomy" id="2051959"/>
    <lineage>
        <taxon>Bacteria</taxon>
        <taxon>Pseudomonadati</taxon>
        <taxon>Acidobacteriota</taxon>
        <taxon>Terriglobia</taxon>
        <taxon>Terriglobales</taxon>
        <taxon>Acidobacteriaceae</taxon>
        <taxon>Tunturiibacter</taxon>
    </lineage>
</organism>
<feature type="transmembrane region" description="Helical" evidence="1">
    <location>
        <begin position="440"/>
        <end position="458"/>
    </location>
</feature>
<keyword evidence="1" id="KW-0812">Transmembrane</keyword>
<name>A0A852VKF5_9BACT</name>
<feature type="transmembrane region" description="Helical" evidence="1">
    <location>
        <begin position="26"/>
        <end position="43"/>
    </location>
</feature>